<organism evidence="1 2">
    <name type="scientific">Nostoc minutum NIES-26</name>
    <dbReference type="NCBI Taxonomy" id="1844469"/>
    <lineage>
        <taxon>Bacteria</taxon>
        <taxon>Bacillati</taxon>
        <taxon>Cyanobacteriota</taxon>
        <taxon>Cyanophyceae</taxon>
        <taxon>Nostocales</taxon>
        <taxon>Nostocaceae</taxon>
        <taxon>Nostoc</taxon>
    </lineage>
</organism>
<dbReference type="EMBL" id="LXQD01000043">
    <property type="protein sequence ID" value="RCJ40736.1"/>
    <property type="molecule type" value="Genomic_DNA"/>
</dbReference>
<evidence type="ECO:0000313" key="2">
    <source>
        <dbReference type="Proteomes" id="UP000252107"/>
    </source>
</evidence>
<reference evidence="1" key="1">
    <citation type="submission" date="2016-04" db="EMBL/GenBank/DDBJ databases">
        <authorList>
            <person name="Tabuchi Yagui T.R."/>
        </authorList>
    </citation>
    <scope>NUCLEOTIDE SEQUENCE [LARGE SCALE GENOMIC DNA]</scope>
    <source>
        <strain evidence="1">NIES-26</strain>
    </source>
</reference>
<comment type="caution">
    <text evidence="1">The sequence shown here is derived from an EMBL/GenBank/DDBJ whole genome shotgun (WGS) entry which is preliminary data.</text>
</comment>
<dbReference type="Proteomes" id="UP000252107">
    <property type="component" value="Unassembled WGS sequence"/>
</dbReference>
<gene>
    <name evidence="1" type="ORF">A6770_10015</name>
</gene>
<proteinExistence type="predicted"/>
<dbReference type="Pfam" id="PF11850">
    <property type="entry name" value="DUF3370"/>
    <property type="match status" value="1"/>
</dbReference>
<dbReference type="AlphaFoldDB" id="A0A367RVU2"/>
<dbReference type="InterPro" id="IPR021801">
    <property type="entry name" value="DUF3370"/>
</dbReference>
<evidence type="ECO:0000313" key="1">
    <source>
        <dbReference type="EMBL" id="RCJ40736.1"/>
    </source>
</evidence>
<accession>A0A367RVU2</accession>
<keyword evidence="2" id="KW-1185">Reference proteome</keyword>
<sequence length="70" mass="7517">MISPPSLVGKGAGGLGFALAFPHDVKSQGQRGEPLITLKMPPKDKRQIQVNFLYPTDSTPPQVLTVKTES</sequence>
<name>A0A367RVU2_9NOSO</name>
<protein>
    <submittedName>
        <fullName evidence="1">Uncharacterized protein</fullName>
    </submittedName>
</protein>